<accession>A0ABP7P6K9</accession>
<sequence>MRGTGKWERLRGHVGNGGCERGIGDGLDDEGHVVGHGFIVPYRVGSTPGWIRQVTGFTDAPRCGTLKG</sequence>
<protein>
    <submittedName>
        <fullName evidence="1">Uncharacterized protein</fullName>
    </submittedName>
</protein>
<gene>
    <name evidence="1" type="ORF">GCM10022231_20760</name>
</gene>
<dbReference type="Proteomes" id="UP001418444">
    <property type="component" value="Unassembled WGS sequence"/>
</dbReference>
<dbReference type="EMBL" id="BAAAZW010000005">
    <property type="protein sequence ID" value="GAA3960602.1"/>
    <property type="molecule type" value="Genomic_DNA"/>
</dbReference>
<comment type="caution">
    <text evidence="1">The sequence shown here is derived from an EMBL/GenBank/DDBJ whole genome shotgun (WGS) entry which is preliminary data.</text>
</comment>
<reference evidence="2" key="1">
    <citation type="journal article" date="2019" name="Int. J. Syst. Evol. Microbiol.">
        <title>The Global Catalogue of Microorganisms (GCM) 10K type strain sequencing project: providing services to taxonomists for standard genome sequencing and annotation.</title>
        <authorList>
            <consortium name="The Broad Institute Genomics Platform"/>
            <consortium name="The Broad Institute Genome Sequencing Center for Infectious Disease"/>
            <person name="Wu L."/>
            <person name="Ma J."/>
        </authorList>
    </citation>
    <scope>NUCLEOTIDE SEQUENCE [LARGE SCALE GENOMIC DNA]</scope>
    <source>
        <strain evidence="2">JCM 16923</strain>
    </source>
</reference>
<evidence type="ECO:0000313" key="2">
    <source>
        <dbReference type="Proteomes" id="UP001418444"/>
    </source>
</evidence>
<evidence type="ECO:0000313" key="1">
    <source>
        <dbReference type="EMBL" id="GAA3960602.1"/>
    </source>
</evidence>
<proteinExistence type="predicted"/>
<name>A0ABP7P6K9_9ACTN</name>
<keyword evidence="2" id="KW-1185">Reference proteome</keyword>
<organism evidence="1 2">
    <name type="scientific">Gordonia caeni</name>
    <dbReference type="NCBI Taxonomy" id="1007097"/>
    <lineage>
        <taxon>Bacteria</taxon>
        <taxon>Bacillati</taxon>
        <taxon>Actinomycetota</taxon>
        <taxon>Actinomycetes</taxon>
        <taxon>Mycobacteriales</taxon>
        <taxon>Gordoniaceae</taxon>
        <taxon>Gordonia</taxon>
    </lineage>
</organism>